<accession>A0A427YX78</accession>
<dbReference type="PANTHER" id="PTHR48022">
    <property type="entry name" value="PLASTIDIC GLUCOSE TRANSPORTER 4"/>
    <property type="match status" value="1"/>
</dbReference>
<evidence type="ECO:0000256" key="5">
    <source>
        <dbReference type="ARBA" id="ARBA00022989"/>
    </source>
</evidence>
<evidence type="ECO:0000256" key="7">
    <source>
        <dbReference type="ARBA" id="ARBA00049119"/>
    </source>
</evidence>
<gene>
    <name evidence="11" type="ORF">EHS25_000782</name>
</gene>
<evidence type="ECO:0000313" key="12">
    <source>
        <dbReference type="Proteomes" id="UP000279259"/>
    </source>
</evidence>
<feature type="domain" description="Major facilitator superfamily (MFS) profile" evidence="10">
    <location>
        <begin position="30"/>
        <end position="473"/>
    </location>
</feature>
<organism evidence="11 12">
    <name type="scientific">Saitozyma podzolica</name>
    <dbReference type="NCBI Taxonomy" id="1890683"/>
    <lineage>
        <taxon>Eukaryota</taxon>
        <taxon>Fungi</taxon>
        <taxon>Dikarya</taxon>
        <taxon>Basidiomycota</taxon>
        <taxon>Agaricomycotina</taxon>
        <taxon>Tremellomycetes</taxon>
        <taxon>Tremellales</taxon>
        <taxon>Trimorphomycetaceae</taxon>
        <taxon>Saitozyma</taxon>
    </lineage>
</organism>
<feature type="transmembrane region" description="Helical" evidence="9">
    <location>
        <begin position="379"/>
        <end position="400"/>
    </location>
</feature>
<dbReference type="GO" id="GO:0005351">
    <property type="term" value="F:carbohydrate:proton symporter activity"/>
    <property type="evidence" value="ECO:0007669"/>
    <property type="project" value="TreeGrafter"/>
</dbReference>
<feature type="transmembrane region" description="Helical" evidence="9">
    <location>
        <begin position="193"/>
        <end position="212"/>
    </location>
</feature>
<evidence type="ECO:0000256" key="4">
    <source>
        <dbReference type="ARBA" id="ARBA00022692"/>
    </source>
</evidence>
<keyword evidence="3 8" id="KW-0813">Transport</keyword>
<evidence type="ECO:0000256" key="9">
    <source>
        <dbReference type="SAM" id="Phobius"/>
    </source>
</evidence>
<keyword evidence="5 9" id="KW-1133">Transmembrane helix</keyword>
<keyword evidence="6 9" id="KW-0472">Membrane</keyword>
<dbReference type="EMBL" id="RSCD01000001">
    <property type="protein sequence ID" value="RSH95690.1"/>
    <property type="molecule type" value="Genomic_DNA"/>
</dbReference>
<comment type="subcellular location">
    <subcellularLocation>
        <location evidence="1">Membrane</location>
        <topology evidence="1">Multi-pass membrane protein</topology>
    </subcellularLocation>
</comment>
<feature type="transmembrane region" description="Helical" evidence="9">
    <location>
        <begin position="448"/>
        <end position="469"/>
    </location>
</feature>
<feature type="transmembrane region" description="Helical" evidence="9">
    <location>
        <begin position="160"/>
        <end position="181"/>
    </location>
</feature>
<dbReference type="PROSITE" id="PS00216">
    <property type="entry name" value="SUGAR_TRANSPORT_1"/>
    <property type="match status" value="2"/>
</dbReference>
<evidence type="ECO:0000256" key="2">
    <source>
        <dbReference type="ARBA" id="ARBA00010992"/>
    </source>
</evidence>
<comment type="similarity">
    <text evidence="2 8">Belongs to the major facilitator superfamily. Sugar transporter (TC 2.A.1.1) family.</text>
</comment>
<dbReference type="FunFam" id="1.20.1250.20:FF:000134">
    <property type="entry name" value="MFS sugar transporter protein"/>
    <property type="match status" value="1"/>
</dbReference>
<dbReference type="InterPro" id="IPR005828">
    <property type="entry name" value="MFS_sugar_transport-like"/>
</dbReference>
<dbReference type="Pfam" id="PF00083">
    <property type="entry name" value="Sugar_tr"/>
    <property type="match status" value="1"/>
</dbReference>
<protein>
    <recommendedName>
        <fullName evidence="10">Major facilitator superfamily (MFS) profile domain-containing protein</fullName>
    </recommendedName>
</protein>
<reference evidence="11 12" key="1">
    <citation type="submission" date="2018-11" db="EMBL/GenBank/DDBJ databases">
        <title>Genome sequence of Saitozyma podzolica DSM 27192.</title>
        <authorList>
            <person name="Aliyu H."/>
            <person name="Gorte O."/>
            <person name="Ochsenreither K."/>
        </authorList>
    </citation>
    <scope>NUCLEOTIDE SEQUENCE [LARGE SCALE GENOMIC DNA]</scope>
    <source>
        <strain evidence="11 12">DSM 27192</strain>
    </source>
</reference>
<dbReference type="InterPro" id="IPR020846">
    <property type="entry name" value="MFS_dom"/>
</dbReference>
<dbReference type="AlphaFoldDB" id="A0A427YX78"/>
<sequence>MAATSTYNGIPNNTHPNWWQDPSLRKNAFWLFICALASVYAGYDGSLLNGLQALPKFFETFPGLTDSNLLGLTGAVQFLPGLVVPFAVAYVADRFGRKVALLAASTGIIVGAVIQCTSNQLGVFIASRVIIGTAGQFGLPMSATALVELAHPRIRGVASALNLCCYYIGSIIASWATFGTLQHFPESSWSWRLPSLLQALVPALILVPTFFLPESPRWLINKGRIQEARVVLSQQHANGEMDDPLVLFELAEIERAISEEKAVSGNKSPGWLDFFKTKGNRWRFFIVAHVGVGAQWNGVGIVSYYLVPVLASVGITDPTKQTLVTGGLSISNLCFAVAGAFMVERMGRRPLWFISTGGMLVCMIVVTALSATFLKDNNAAVGGAVVAFLYLFYGFYDIAWTPLNLAYPVEVLSFSLRAKGMSLWSLFGSVALCLNTWVNPIALKAIGFWYYIVYIGVLVYLLIIAYFFFPETKGLSLEEVAERFDGHSLDVTVQGAVNEFTTEVKPEIHEIEGKESV</sequence>
<dbReference type="InterPro" id="IPR050360">
    <property type="entry name" value="MFS_Sugar_Transporters"/>
</dbReference>
<dbReference type="SUPFAM" id="SSF103473">
    <property type="entry name" value="MFS general substrate transporter"/>
    <property type="match status" value="1"/>
</dbReference>
<keyword evidence="12" id="KW-1185">Reference proteome</keyword>
<feature type="transmembrane region" description="Helical" evidence="9">
    <location>
        <begin position="69"/>
        <end position="92"/>
    </location>
</feature>
<evidence type="ECO:0000259" key="10">
    <source>
        <dbReference type="PROSITE" id="PS50850"/>
    </source>
</evidence>
<feature type="transmembrane region" description="Helical" evidence="9">
    <location>
        <begin position="350"/>
        <end position="373"/>
    </location>
</feature>
<proteinExistence type="inferred from homology"/>
<evidence type="ECO:0000256" key="6">
    <source>
        <dbReference type="ARBA" id="ARBA00023136"/>
    </source>
</evidence>
<dbReference type="OrthoDB" id="6133115at2759"/>
<evidence type="ECO:0000256" key="8">
    <source>
        <dbReference type="RuleBase" id="RU003346"/>
    </source>
</evidence>
<feature type="transmembrane region" description="Helical" evidence="9">
    <location>
        <begin position="121"/>
        <end position="139"/>
    </location>
</feature>
<dbReference type="InterPro" id="IPR036259">
    <property type="entry name" value="MFS_trans_sf"/>
</dbReference>
<dbReference type="PROSITE" id="PS50850">
    <property type="entry name" value="MFS"/>
    <property type="match status" value="1"/>
</dbReference>
<feature type="transmembrane region" description="Helical" evidence="9">
    <location>
        <begin position="284"/>
        <end position="307"/>
    </location>
</feature>
<feature type="transmembrane region" description="Helical" evidence="9">
    <location>
        <begin position="322"/>
        <end position="343"/>
    </location>
</feature>
<comment type="catalytic activity">
    <reaction evidence="7">
        <text>myo-inositol(out) + H(+)(out) = myo-inositol(in) + H(+)(in)</text>
        <dbReference type="Rhea" id="RHEA:60364"/>
        <dbReference type="ChEBI" id="CHEBI:15378"/>
        <dbReference type="ChEBI" id="CHEBI:17268"/>
    </reaction>
</comment>
<dbReference type="GO" id="GO:0016020">
    <property type="term" value="C:membrane"/>
    <property type="evidence" value="ECO:0007669"/>
    <property type="project" value="UniProtKB-SubCell"/>
</dbReference>
<dbReference type="Gene3D" id="1.20.1250.20">
    <property type="entry name" value="MFS general substrate transporter like domains"/>
    <property type="match status" value="1"/>
</dbReference>
<feature type="transmembrane region" description="Helical" evidence="9">
    <location>
        <begin position="421"/>
        <end position="442"/>
    </location>
</feature>
<name>A0A427YX78_9TREE</name>
<evidence type="ECO:0000256" key="3">
    <source>
        <dbReference type="ARBA" id="ARBA00022448"/>
    </source>
</evidence>
<feature type="transmembrane region" description="Helical" evidence="9">
    <location>
        <begin position="99"/>
        <end position="115"/>
    </location>
</feature>
<dbReference type="NCBIfam" id="TIGR00879">
    <property type="entry name" value="SP"/>
    <property type="match status" value="1"/>
</dbReference>
<dbReference type="InterPro" id="IPR003663">
    <property type="entry name" value="Sugar/inositol_transpt"/>
</dbReference>
<keyword evidence="4 9" id="KW-0812">Transmembrane</keyword>
<feature type="transmembrane region" description="Helical" evidence="9">
    <location>
        <begin position="28"/>
        <end position="49"/>
    </location>
</feature>
<dbReference type="Proteomes" id="UP000279259">
    <property type="component" value="Unassembled WGS sequence"/>
</dbReference>
<dbReference type="InterPro" id="IPR005829">
    <property type="entry name" value="Sugar_transporter_CS"/>
</dbReference>
<comment type="caution">
    <text evidence="11">The sequence shown here is derived from an EMBL/GenBank/DDBJ whole genome shotgun (WGS) entry which is preliminary data.</text>
</comment>
<evidence type="ECO:0000256" key="1">
    <source>
        <dbReference type="ARBA" id="ARBA00004141"/>
    </source>
</evidence>
<evidence type="ECO:0000313" key="11">
    <source>
        <dbReference type="EMBL" id="RSH95690.1"/>
    </source>
</evidence>
<dbReference type="PANTHER" id="PTHR48022:SF64">
    <property type="entry name" value="MAJOR FACILITATOR SUPERFAMILY (MFS) PROFILE DOMAIN-CONTAINING PROTEIN"/>
    <property type="match status" value="1"/>
</dbReference>